<proteinExistence type="predicted"/>
<dbReference type="Pfam" id="PF15919">
    <property type="entry name" value="HicB_lk_antitox"/>
    <property type="match status" value="1"/>
</dbReference>
<reference evidence="3" key="1">
    <citation type="submission" date="2017-09" db="EMBL/GenBank/DDBJ databases">
        <authorList>
            <person name="Regsiter A."/>
            <person name="William W."/>
        </authorList>
    </citation>
    <scope>NUCLEOTIDE SEQUENCE [LARGE SCALE GENOMIC DNA]</scope>
    <source>
        <strain evidence="3">500-1</strain>
    </source>
</reference>
<dbReference type="InterPro" id="IPR035069">
    <property type="entry name" value="TTHA1013/TTHA0281-like"/>
</dbReference>
<accession>A0A2C8FCP2</accession>
<evidence type="ECO:0000313" key="3">
    <source>
        <dbReference type="Proteomes" id="UP000219215"/>
    </source>
</evidence>
<dbReference type="PANTHER" id="PTHR34504:SF2">
    <property type="entry name" value="UPF0150 PROTEIN SSL0259"/>
    <property type="match status" value="1"/>
</dbReference>
<dbReference type="InterPro" id="IPR031807">
    <property type="entry name" value="HicB-like"/>
</dbReference>
<organism evidence="2 3">
    <name type="scientific">Pseudodesulfovibrio profundus</name>
    <dbReference type="NCBI Taxonomy" id="57320"/>
    <lineage>
        <taxon>Bacteria</taxon>
        <taxon>Pseudomonadati</taxon>
        <taxon>Thermodesulfobacteriota</taxon>
        <taxon>Desulfovibrionia</taxon>
        <taxon>Desulfovibrionales</taxon>
        <taxon>Desulfovibrionaceae</taxon>
    </lineage>
</organism>
<dbReference type="Proteomes" id="UP000219215">
    <property type="component" value="Chromosome DPRO"/>
</dbReference>
<dbReference type="SUPFAM" id="SSF143100">
    <property type="entry name" value="TTHA1013/TTHA0281-like"/>
    <property type="match status" value="1"/>
</dbReference>
<sequence>MATYFAVIHKDPDSDFGVSFPDLPGCITAGSTLAEVDSMARDALGGHLEVLRDEGMEVPAPSEYEQIHSEYSGEEGFVAVLLVTVPEKVKRVRVNVSIPELDLAVIDDAAAARSLDRSAFLAMAGKHLAQGKCAA</sequence>
<dbReference type="OrthoDB" id="9807959at2"/>
<gene>
    <name evidence="2" type="ORF">DPRO_3638</name>
</gene>
<evidence type="ECO:0000259" key="1">
    <source>
        <dbReference type="Pfam" id="PF15919"/>
    </source>
</evidence>
<protein>
    <recommendedName>
        <fullName evidence="1">HicB-like antitoxin of toxin-antitoxin system domain-containing protein</fullName>
    </recommendedName>
</protein>
<dbReference type="PANTHER" id="PTHR34504">
    <property type="entry name" value="ANTITOXIN HICB"/>
    <property type="match status" value="1"/>
</dbReference>
<feature type="domain" description="HicB-like antitoxin of toxin-antitoxin system" evidence="1">
    <location>
        <begin position="4"/>
        <end position="124"/>
    </location>
</feature>
<name>A0A2C8FCP2_9BACT</name>
<dbReference type="AlphaFoldDB" id="A0A2C8FCP2"/>
<evidence type="ECO:0000313" key="2">
    <source>
        <dbReference type="EMBL" id="SOB60554.1"/>
    </source>
</evidence>
<dbReference type="EMBL" id="LT907975">
    <property type="protein sequence ID" value="SOB60554.1"/>
    <property type="molecule type" value="Genomic_DNA"/>
</dbReference>
<dbReference type="InterPro" id="IPR051404">
    <property type="entry name" value="TA_system_antitoxin"/>
</dbReference>
<dbReference type="Gene3D" id="3.30.160.250">
    <property type="match status" value="1"/>
</dbReference>
<keyword evidence="3" id="KW-1185">Reference proteome</keyword>
<dbReference type="RefSeq" id="WP_097013257.1">
    <property type="nucleotide sequence ID" value="NZ_LT907975.1"/>
</dbReference>
<dbReference type="KEGG" id="pprf:DPRO_3638"/>